<proteinExistence type="predicted"/>
<keyword evidence="1" id="KW-0732">Signal</keyword>
<dbReference type="InterPro" id="IPR011483">
    <property type="entry name" value="Sde182_NH-like"/>
</dbReference>
<dbReference type="Gene3D" id="3.90.245.10">
    <property type="entry name" value="Ribonucleoside hydrolase-like"/>
    <property type="match status" value="1"/>
</dbReference>
<evidence type="ECO:0000256" key="1">
    <source>
        <dbReference type="SAM" id="SignalP"/>
    </source>
</evidence>
<accession>A0A948WYR0</accession>
<dbReference type="AlphaFoldDB" id="A0A948WYR0"/>
<gene>
    <name evidence="4" type="ORF">H9777_04860</name>
</gene>
<evidence type="ECO:0000313" key="4">
    <source>
        <dbReference type="EMBL" id="MBU3837643.1"/>
    </source>
</evidence>
<dbReference type="Pfam" id="PF21027">
    <property type="entry name" value="Sde0182_C"/>
    <property type="match status" value="1"/>
</dbReference>
<name>A0A948WYR0_9BACT</name>
<dbReference type="InterPro" id="IPR048527">
    <property type="entry name" value="Sde182_C"/>
</dbReference>
<dbReference type="Proteomes" id="UP000783796">
    <property type="component" value="Unassembled WGS sequence"/>
</dbReference>
<dbReference type="Pfam" id="PF07632">
    <property type="entry name" value="Sde182_NH-like"/>
    <property type="match status" value="1"/>
</dbReference>
<dbReference type="SUPFAM" id="SSF53590">
    <property type="entry name" value="Nucleoside hydrolase"/>
    <property type="match status" value="1"/>
</dbReference>
<dbReference type="InterPro" id="IPR013783">
    <property type="entry name" value="Ig-like_fold"/>
</dbReference>
<dbReference type="Gene3D" id="2.60.40.10">
    <property type="entry name" value="Immunoglobulins"/>
    <property type="match status" value="1"/>
</dbReference>
<reference evidence="4" key="2">
    <citation type="submission" date="2021-04" db="EMBL/GenBank/DDBJ databases">
        <authorList>
            <person name="Gilroy R."/>
        </authorList>
    </citation>
    <scope>NUCLEOTIDE SEQUENCE</scope>
    <source>
        <strain evidence="4">G4-2901</strain>
    </source>
</reference>
<comment type="caution">
    <text evidence="4">The sequence shown here is derived from an EMBL/GenBank/DDBJ whole genome shotgun (WGS) entry which is preliminary data.</text>
</comment>
<feature type="domain" description="Cellulose-binding Sde182 C-terminal" evidence="3">
    <location>
        <begin position="362"/>
        <end position="441"/>
    </location>
</feature>
<reference evidence="4" key="1">
    <citation type="journal article" date="2021" name="PeerJ">
        <title>Extensive microbial diversity within the chicken gut microbiome revealed by metagenomics and culture.</title>
        <authorList>
            <person name="Gilroy R."/>
            <person name="Ravi A."/>
            <person name="Getino M."/>
            <person name="Pursley I."/>
            <person name="Horton D.L."/>
            <person name="Alikhan N.F."/>
            <person name="Baker D."/>
            <person name="Gharbi K."/>
            <person name="Hall N."/>
            <person name="Watson M."/>
            <person name="Adriaenssens E.M."/>
            <person name="Foster-Nyarko E."/>
            <person name="Jarju S."/>
            <person name="Secka A."/>
            <person name="Antonio M."/>
            <person name="Oren A."/>
            <person name="Chaudhuri R.R."/>
            <person name="La Ragione R."/>
            <person name="Hildebrand F."/>
            <person name="Pallen M.J."/>
        </authorList>
    </citation>
    <scope>NUCLEOTIDE SEQUENCE</scope>
    <source>
        <strain evidence="4">G4-2901</strain>
    </source>
</reference>
<evidence type="ECO:0000259" key="3">
    <source>
        <dbReference type="Pfam" id="PF21027"/>
    </source>
</evidence>
<dbReference type="InterPro" id="IPR036452">
    <property type="entry name" value="Ribo_hydro-like"/>
</dbReference>
<feature type="signal peptide" evidence="1">
    <location>
        <begin position="1"/>
        <end position="19"/>
    </location>
</feature>
<feature type="domain" description="Cellulose-binding Sde182 nucleoside hydrolase-like" evidence="2">
    <location>
        <begin position="27"/>
        <end position="269"/>
    </location>
</feature>
<evidence type="ECO:0000259" key="2">
    <source>
        <dbReference type="Pfam" id="PF07632"/>
    </source>
</evidence>
<dbReference type="GO" id="GO:0016799">
    <property type="term" value="F:hydrolase activity, hydrolyzing N-glycosyl compounds"/>
    <property type="evidence" value="ECO:0007669"/>
    <property type="project" value="InterPro"/>
</dbReference>
<dbReference type="EMBL" id="JAHLFW010000046">
    <property type="protein sequence ID" value="MBU3837643.1"/>
    <property type="molecule type" value="Genomic_DNA"/>
</dbReference>
<protein>
    <submittedName>
        <fullName evidence="4">DUF1593 domain-containing protein</fullName>
    </submittedName>
</protein>
<organism evidence="4 5">
    <name type="scientific">Candidatus Phocaeicola faecigallinarum</name>
    <dbReference type="NCBI Taxonomy" id="2838732"/>
    <lineage>
        <taxon>Bacteria</taxon>
        <taxon>Pseudomonadati</taxon>
        <taxon>Bacteroidota</taxon>
        <taxon>Bacteroidia</taxon>
        <taxon>Bacteroidales</taxon>
        <taxon>Bacteroidaceae</taxon>
        <taxon>Phocaeicola</taxon>
    </lineage>
</organism>
<sequence>MKKLLFLFIALVCTFVVSAQSTSCKQRLIVATDLGGADPDDTQSLIHLLVCSDVVDIEGIISSSSWIDCPDWTAEIIKVIDGYSMVLPMLRKHSDGFPDAGYLKSIVKRGQSVSNMAGVGQGKDSPGSELIISAVDKQSDSRPVWLLAWSGMNTIAQAIWKVHESRTSEEFKRFVAKIRIYDVLGQDDAGAWIAKHFPEILYTRNTQVYGCGPSDEWIAENVQSKEPFGATYPDRKWAAEGDTPSFLYVLANGLNVPDSVSYGGWGGRFSKEPVAGVRGMDFIEKSGKSEAQYDTYYMYASAPEGVNAINKWKEHILNDFAARMIWTTTSEYSEANHHPIVVINNDSTYNHINIEVSAGETLLLDASSSFDPDNDDLHYEWMVYNEPGSYKRTVSLNYDNMGKCKVIIPDDARGKNFHVILVLTDDGVPSLTAYRRFVIDVK</sequence>
<evidence type="ECO:0000313" key="5">
    <source>
        <dbReference type="Proteomes" id="UP000783796"/>
    </source>
</evidence>
<feature type="chain" id="PRO_5036945432" evidence="1">
    <location>
        <begin position="20"/>
        <end position="442"/>
    </location>
</feature>